<evidence type="ECO:0000256" key="1">
    <source>
        <dbReference type="ARBA" id="ARBA00004915"/>
    </source>
</evidence>
<dbReference type="InterPro" id="IPR022278">
    <property type="entry name" value="Pser_aminoTfrase"/>
</dbReference>
<feature type="binding site" evidence="12">
    <location>
        <position position="197"/>
    </location>
    <ligand>
        <name>pyridoxal 5'-phosphate</name>
        <dbReference type="ChEBI" id="CHEBI:597326"/>
    </ligand>
</feature>
<sequence length="362" mass="40682">MAKAWNYNAGPSMIPVSVMEKAQKEFTDYNGLGLGIVEMSHRSAEYDAVAKNAEKLLRELLNIPDNYKVLFEQGGGRGQFAAICLNLLPEGGKADYFVTGHWSRCAYKECAEKYGEAILHECTEVDDNGQYFINYDKMQVTEGSSYAYLCYNETVNGLELNRLPDTGDVPLVIDMSSNILTRSIDVSKFGVIMFGAQKNVGPSGLTVTIVREDLLGSARKYCPSVFDWSVLAKFDSMYNTPTTFSWYMAGLAFEWIKEQGGVAELERRNIEKSNLLYDYVDNQDFYSCPIRREDRSRVNCVFTLKDESLNQEFLARAKELNLIGLKGHKVLGGMRASIYNAMPLEGVEVLVSFLKSFAKEHS</sequence>
<feature type="binding site" evidence="12">
    <location>
        <position position="154"/>
    </location>
    <ligand>
        <name>pyridoxal 5'-phosphate</name>
        <dbReference type="ChEBI" id="CHEBI:597326"/>
    </ligand>
</feature>
<evidence type="ECO:0000256" key="3">
    <source>
        <dbReference type="ARBA" id="ARBA00006904"/>
    </source>
</evidence>
<dbReference type="FunFam" id="3.90.1150.10:FF:000006">
    <property type="entry name" value="Phosphoserine aminotransferase"/>
    <property type="match status" value="1"/>
</dbReference>
<comment type="pathway">
    <text evidence="1 12">Cofactor biosynthesis; pyridoxine 5'-phosphate biosynthesis; pyridoxine 5'-phosphate from D-erythrose 4-phosphate: step 3/5.</text>
</comment>
<evidence type="ECO:0000256" key="11">
    <source>
        <dbReference type="ARBA" id="ARBA00049007"/>
    </source>
</evidence>
<name>A0A2X0VL74_9GAMM</name>
<feature type="domain" description="Aminotransferase class V" evidence="13">
    <location>
        <begin position="5"/>
        <end position="350"/>
    </location>
</feature>
<dbReference type="GO" id="GO:0004648">
    <property type="term" value="F:O-phospho-L-serine:2-oxoglutarate aminotransferase activity"/>
    <property type="evidence" value="ECO:0007669"/>
    <property type="project" value="UniProtKB-UniRule"/>
</dbReference>
<evidence type="ECO:0000256" key="10">
    <source>
        <dbReference type="ARBA" id="ARBA00047630"/>
    </source>
</evidence>
<dbReference type="OrthoDB" id="9809412at2"/>
<evidence type="ECO:0000256" key="2">
    <source>
        <dbReference type="ARBA" id="ARBA00005099"/>
    </source>
</evidence>
<proteinExistence type="inferred from homology"/>
<keyword evidence="7 12" id="KW-0663">Pyridoxal phosphate</keyword>
<dbReference type="InterPro" id="IPR015422">
    <property type="entry name" value="PyrdxlP-dep_Trfase_small"/>
</dbReference>
<dbReference type="GO" id="GO:0008615">
    <property type="term" value="P:pyridoxine biosynthetic process"/>
    <property type="evidence" value="ECO:0007669"/>
    <property type="project" value="UniProtKB-UniRule"/>
</dbReference>
<dbReference type="PIRSF" id="PIRSF000525">
    <property type="entry name" value="SerC"/>
    <property type="match status" value="1"/>
</dbReference>
<reference evidence="14 15" key="1">
    <citation type="submission" date="2018-06" db="EMBL/GenBank/DDBJ databases">
        <authorList>
            <consortium name="Pathogen Informatics"/>
            <person name="Doyle S."/>
        </authorList>
    </citation>
    <scope>NUCLEOTIDE SEQUENCE [LARGE SCALE GENOMIC DNA]</scope>
    <source>
        <strain evidence="14 15">NCTC13093</strain>
    </source>
</reference>
<organism evidence="14 15">
    <name type="scientific">Anaerobiospirillum thomasii</name>
    <dbReference type="NCBI Taxonomy" id="179995"/>
    <lineage>
        <taxon>Bacteria</taxon>
        <taxon>Pseudomonadati</taxon>
        <taxon>Pseudomonadota</taxon>
        <taxon>Gammaproteobacteria</taxon>
        <taxon>Aeromonadales</taxon>
        <taxon>Succinivibrionaceae</taxon>
        <taxon>Anaerobiospirillum</taxon>
    </lineage>
</organism>
<dbReference type="GO" id="GO:0006564">
    <property type="term" value="P:L-serine biosynthetic process"/>
    <property type="evidence" value="ECO:0007669"/>
    <property type="project" value="UniProtKB-UniRule"/>
</dbReference>
<evidence type="ECO:0000313" key="15">
    <source>
        <dbReference type="Proteomes" id="UP000250086"/>
    </source>
</evidence>
<dbReference type="UniPathway" id="UPA00244">
    <property type="reaction ID" value="UER00311"/>
</dbReference>
<comment type="subcellular location">
    <subcellularLocation>
        <location evidence="12">Cytoplasm</location>
    </subcellularLocation>
</comment>
<evidence type="ECO:0000256" key="8">
    <source>
        <dbReference type="ARBA" id="ARBA00023096"/>
    </source>
</evidence>
<evidence type="ECO:0000256" key="12">
    <source>
        <dbReference type="HAMAP-Rule" id="MF_00160"/>
    </source>
</evidence>
<keyword evidence="8 12" id="KW-0664">Pyridoxine biosynthesis</keyword>
<comment type="subunit">
    <text evidence="12">Homodimer.</text>
</comment>
<feature type="binding site" evidence="12">
    <location>
        <position position="174"/>
    </location>
    <ligand>
        <name>pyridoxal 5'-phosphate</name>
        <dbReference type="ChEBI" id="CHEBI:597326"/>
    </ligand>
</feature>
<evidence type="ECO:0000256" key="7">
    <source>
        <dbReference type="ARBA" id="ARBA00022898"/>
    </source>
</evidence>
<comment type="cofactor">
    <cofactor evidence="12">
        <name>pyridoxal 5'-phosphate</name>
        <dbReference type="ChEBI" id="CHEBI:597326"/>
    </cofactor>
    <text evidence="12">Binds 1 pyridoxal phosphate per subunit.</text>
</comment>
<dbReference type="UniPathway" id="UPA00135">
    <property type="reaction ID" value="UER00197"/>
</dbReference>
<dbReference type="Proteomes" id="UP000250086">
    <property type="component" value="Unassembled WGS sequence"/>
</dbReference>
<dbReference type="EMBL" id="UAPV01000001">
    <property type="protein sequence ID" value="SPT70218.1"/>
    <property type="molecule type" value="Genomic_DNA"/>
</dbReference>
<dbReference type="NCBIfam" id="TIGR01364">
    <property type="entry name" value="serC_1"/>
    <property type="match status" value="1"/>
</dbReference>
<evidence type="ECO:0000313" key="14">
    <source>
        <dbReference type="EMBL" id="SPT70218.1"/>
    </source>
</evidence>
<dbReference type="Gene3D" id="3.90.1150.10">
    <property type="entry name" value="Aspartate Aminotransferase, domain 1"/>
    <property type="match status" value="1"/>
</dbReference>
<dbReference type="InterPro" id="IPR015424">
    <property type="entry name" value="PyrdxlP-dep_Trfase"/>
</dbReference>
<comment type="similarity">
    <text evidence="3 12">Belongs to the class-V pyridoxal-phosphate-dependent aminotransferase family. SerC subfamily.</text>
</comment>
<dbReference type="Pfam" id="PF00266">
    <property type="entry name" value="Aminotran_5"/>
    <property type="match status" value="1"/>
</dbReference>
<dbReference type="FunFam" id="3.40.640.10:FF:000010">
    <property type="entry name" value="Phosphoserine aminotransferase"/>
    <property type="match status" value="1"/>
</dbReference>
<dbReference type="Gene3D" id="3.40.640.10">
    <property type="entry name" value="Type I PLP-dependent aspartate aminotransferase-like (Major domain)"/>
    <property type="match status" value="1"/>
</dbReference>
<feature type="binding site" evidence="12">
    <location>
        <position position="102"/>
    </location>
    <ligand>
        <name>pyridoxal 5'-phosphate</name>
        <dbReference type="ChEBI" id="CHEBI:597326"/>
    </ligand>
</feature>
<evidence type="ECO:0000259" key="13">
    <source>
        <dbReference type="Pfam" id="PF00266"/>
    </source>
</evidence>
<feature type="binding site" evidence="12">
    <location>
        <begin position="76"/>
        <end position="77"/>
    </location>
    <ligand>
        <name>pyridoxal 5'-phosphate</name>
        <dbReference type="ChEBI" id="CHEBI:597326"/>
    </ligand>
</feature>
<dbReference type="GO" id="GO:0030170">
    <property type="term" value="F:pyridoxal phosphate binding"/>
    <property type="evidence" value="ECO:0007669"/>
    <property type="project" value="UniProtKB-UniRule"/>
</dbReference>
<dbReference type="PANTHER" id="PTHR43247">
    <property type="entry name" value="PHOSPHOSERINE AMINOTRANSFERASE"/>
    <property type="match status" value="1"/>
</dbReference>
<dbReference type="EC" id="2.6.1.52" evidence="12"/>
<accession>A0A2X0VL74</accession>
<dbReference type="InterPro" id="IPR015421">
    <property type="entry name" value="PyrdxlP-dep_Trfase_major"/>
</dbReference>
<comment type="catalytic activity">
    <reaction evidence="11 12">
        <text>O-phospho-L-serine + 2-oxoglutarate = 3-phosphooxypyruvate + L-glutamate</text>
        <dbReference type="Rhea" id="RHEA:14329"/>
        <dbReference type="ChEBI" id="CHEBI:16810"/>
        <dbReference type="ChEBI" id="CHEBI:18110"/>
        <dbReference type="ChEBI" id="CHEBI:29985"/>
        <dbReference type="ChEBI" id="CHEBI:57524"/>
        <dbReference type="EC" id="2.6.1.52"/>
    </reaction>
</comment>
<protein>
    <recommendedName>
        <fullName evidence="12">Phosphoserine aminotransferase</fullName>
        <ecNumber evidence="12">2.6.1.52</ecNumber>
    </recommendedName>
    <alternativeName>
        <fullName evidence="12">Phosphohydroxythreonine aminotransferase</fullName>
        <shortName evidence="12">PSAT</shortName>
    </alternativeName>
</protein>
<comment type="function">
    <text evidence="12">Catalyzes the reversible conversion of 3-phosphohydroxypyruvate to phosphoserine and of 3-hydroxy-2-oxo-4-phosphonooxybutanoate to phosphohydroxythreonine.</text>
</comment>
<evidence type="ECO:0000256" key="9">
    <source>
        <dbReference type="ARBA" id="ARBA00023299"/>
    </source>
</evidence>
<evidence type="ECO:0000256" key="6">
    <source>
        <dbReference type="ARBA" id="ARBA00022679"/>
    </source>
</evidence>
<keyword evidence="15" id="KW-1185">Reference proteome</keyword>
<dbReference type="SUPFAM" id="SSF53383">
    <property type="entry name" value="PLP-dependent transferases"/>
    <property type="match status" value="1"/>
</dbReference>
<feature type="binding site" evidence="12">
    <location>
        <begin position="239"/>
        <end position="240"/>
    </location>
    <ligand>
        <name>pyridoxal 5'-phosphate</name>
        <dbReference type="ChEBI" id="CHEBI:597326"/>
    </ligand>
</feature>
<keyword evidence="12" id="KW-0963">Cytoplasm</keyword>
<evidence type="ECO:0000256" key="4">
    <source>
        <dbReference type="ARBA" id="ARBA00022576"/>
    </source>
</evidence>
<evidence type="ECO:0000256" key="5">
    <source>
        <dbReference type="ARBA" id="ARBA00022605"/>
    </source>
</evidence>
<dbReference type="HAMAP" id="MF_00160">
    <property type="entry name" value="SerC_aminotrans_5"/>
    <property type="match status" value="1"/>
</dbReference>
<keyword evidence="6 12" id="KW-0808">Transferase</keyword>
<feature type="modified residue" description="N6-(pyridoxal phosphate)lysine" evidence="12">
    <location>
        <position position="198"/>
    </location>
</feature>
<feature type="binding site" evidence="12">
    <location>
        <position position="42"/>
    </location>
    <ligand>
        <name>L-glutamate</name>
        <dbReference type="ChEBI" id="CHEBI:29985"/>
    </ligand>
</feature>
<dbReference type="RefSeq" id="WP_113744314.1">
    <property type="nucleotide sequence ID" value="NZ_UAPU01000005.1"/>
</dbReference>
<keyword evidence="9 12" id="KW-0718">Serine biosynthesis</keyword>
<keyword evidence="5 12" id="KW-0028">Amino-acid biosynthesis</keyword>
<dbReference type="PANTHER" id="PTHR43247:SF1">
    <property type="entry name" value="PHOSPHOSERINE AMINOTRANSFERASE"/>
    <property type="match status" value="1"/>
</dbReference>
<gene>
    <name evidence="12 14" type="primary">serC</name>
    <name evidence="14" type="ORF">NCTC13093_01627</name>
</gene>
<keyword evidence="4 12" id="KW-0032">Aminotransferase</keyword>
<dbReference type="AlphaFoldDB" id="A0A2X0VL74"/>
<comment type="caution">
    <text evidence="12">Lacks conserved residue(s) required for the propagation of feature annotation.</text>
</comment>
<dbReference type="NCBIfam" id="NF003764">
    <property type="entry name" value="PRK05355.1"/>
    <property type="match status" value="1"/>
</dbReference>
<dbReference type="GO" id="GO:0005737">
    <property type="term" value="C:cytoplasm"/>
    <property type="evidence" value="ECO:0007669"/>
    <property type="project" value="UniProtKB-SubCell"/>
</dbReference>
<dbReference type="InterPro" id="IPR000192">
    <property type="entry name" value="Aminotrans_V_dom"/>
</dbReference>
<comment type="pathway">
    <text evidence="2 12">Amino-acid biosynthesis; L-serine biosynthesis; L-serine from 3-phospho-D-glycerate: step 2/3.</text>
</comment>
<comment type="catalytic activity">
    <reaction evidence="10 12">
        <text>4-(phosphooxy)-L-threonine + 2-oxoglutarate = (R)-3-hydroxy-2-oxo-4-phosphooxybutanoate + L-glutamate</text>
        <dbReference type="Rhea" id="RHEA:16573"/>
        <dbReference type="ChEBI" id="CHEBI:16810"/>
        <dbReference type="ChEBI" id="CHEBI:29985"/>
        <dbReference type="ChEBI" id="CHEBI:58452"/>
        <dbReference type="ChEBI" id="CHEBI:58538"/>
        <dbReference type="EC" id="2.6.1.52"/>
    </reaction>
</comment>